<dbReference type="EMBL" id="SDOX01000050">
    <property type="protein sequence ID" value="TFJ83241.1"/>
    <property type="molecule type" value="Genomic_DNA"/>
</dbReference>
<dbReference type="GO" id="GO:0005634">
    <property type="term" value="C:nucleus"/>
    <property type="evidence" value="ECO:0007669"/>
    <property type="project" value="TreeGrafter"/>
</dbReference>
<dbReference type="PANTHER" id="PTHR31606:SF1">
    <property type="entry name" value="WW DOMAIN BINDING PROTEIN 2, ISOFORM E"/>
    <property type="match status" value="1"/>
</dbReference>
<proteinExistence type="predicted"/>
<evidence type="ECO:0000313" key="2">
    <source>
        <dbReference type="EMBL" id="TFJ83241.1"/>
    </source>
</evidence>
<gene>
    <name evidence="2" type="ORF">NSK_005457</name>
</gene>
<keyword evidence="3" id="KW-1185">Reference proteome</keyword>
<dbReference type="CDD" id="cd13214">
    <property type="entry name" value="PH-GRAM_WBP2"/>
    <property type="match status" value="1"/>
</dbReference>
<reference evidence="2 3" key="1">
    <citation type="submission" date="2019-01" db="EMBL/GenBank/DDBJ databases">
        <title>Nuclear Genome Assembly of the Microalgal Biofuel strain Nannochloropsis salina CCMP1776.</title>
        <authorList>
            <person name="Hovde B."/>
        </authorList>
    </citation>
    <scope>NUCLEOTIDE SEQUENCE [LARGE SCALE GENOMIC DNA]</scope>
    <source>
        <strain evidence="2 3">CCMP1776</strain>
    </source>
</reference>
<dbReference type="GO" id="GO:0031490">
    <property type="term" value="F:chromatin DNA binding"/>
    <property type="evidence" value="ECO:0007669"/>
    <property type="project" value="TreeGrafter"/>
</dbReference>
<dbReference type="AlphaFoldDB" id="A0A4D9CVB2"/>
<dbReference type="GO" id="GO:0003713">
    <property type="term" value="F:transcription coactivator activity"/>
    <property type="evidence" value="ECO:0007669"/>
    <property type="project" value="InterPro"/>
</dbReference>
<dbReference type="SUPFAM" id="SSF50729">
    <property type="entry name" value="PH domain-like"/>
    <property type="match status" value="1"/>
</dbReference>
<evidence type="ECO:0000313" key="3">
    <source>
        <dbReference type="Proteomes" id="UP000355283"/>
    </source>
</evidence>
<dbReference type="InterPro" id="IPR044852">
    <property type="entry name" value="WBP2-like"/>
</dbReference>
<comment type="caution">
    <text evidence="2">The sequence shown here is derived from an EMBL/GenBank/DDBJ whole genome shotgun (WGS) entry which is preliminary data.</text>
</comment>
<sequence>MSFNPCPASAPPSWYPGEGLLVTADNVEFSLSLGRFPPRQSKATCKAKGLLHLTNIRLLFIATKPTASPVPGGPEFASFDIPLRGIVDVKFNQPIFGANNLQGKVTPVSCLEASAPVEWKAAFIAGGTTVLIPTLLRLMDQLHREAQGQAIPAQQLRTPQQQPHHGQPPQPQHHAPQQQQPWYGGEGTLPVAQAVTPGVEGGGYMDPSDPSRVLVDAPVATATYTNPMPHASAPPPSSGSSFNPPAYSGFPSGR</sequence>
<dbReference type="PANTHER" id="PTHR31606">
    <property type="entry name" value="WW DOMAIN BINDING PROTEIN 2, ISOFORM E"/>
    <property type="match status" value="1"/>
</dbReference>
<feature type="region of interest" description="Disordered" evidence="1">
    <location>
        <begin position="146"/>
        <end position="254"/>
    </location>
</feature>
<dbReference type="Proteomes" id="UP000355283">
    <property type="component" value="Unassembled WGS sequence"/>
</dbReference>
<organism evidence="2 3">
    <name type="scientific">Nannochloropsis salina CCMP1776</name>
    <dbReference type="NCBI Taxonomy" id="1027361"/>
    <lineage>
        <taxon>Eukaryota</taxon>
        <taxon>Sar</taxon>
        <taxon>Stramenopiles</taxon>
        <taxon>Ochrophyta</taxon>
        <taxon>Eustigmatophyceae</taxon>
        <taxon>Eustigmatales</taxon>
        <taxon>Monodopsidaceae</taxon>
        <taxon>Microchloropsis</taxon>
        <taxon>Microchloropsis salina</taxon>
    </lineage>
</organism>
<name>A0A4D9CVB2_9STRA</name>
<dbReference type="OrthoDB" id="1259151at2759"/>
<evidence type="ECO:0008006" key="4">
    <source>
        <dbReference type="Google" id="ProtNLM"/>
    </source>
</evidence>
<accession>A0A4D9CVB2</accession>
<protein>
    <recommendedName>
        <fullName evidence="4">GRAM domain-containing protein</fullName>
    </recommendedName>
</protein>
<feature type="compositionally biased region" description="Low complexity" evidence="1">
    <location>
        <begin position="172"/>
        <end position="181"/>
    </location>
</feature>
<evidence type="ECO:0000256" key="1">
    <source>
        <dbReference type="SAM" id="MobiDB-lite"/>
    </source>
</evidence>